<feature type="domain" description="Cysteinyl-tRNA synthetase class Ia DALR" evidence="6">
    <location>
        <begin position="48"/>
        <end position="102"/>
    </location>
</feature>
<evidence type="ECO:0000256" key="3">
    <source>
        <dbReference type="ARBA" id="ARBA00022741"/>
    </source>
</evidence>
<dbReference type="EMBL" id="UGCO01000001">
    <property type="protein sequence ID" value="STI77307.1"/>
    <property type="molecule type" value="Genomic_DNA"/>
</dbReference>
<proteinExistence type="predicted"/>
<evidence type="ECO:0000313" key="8">
    <source>
        <dbReference type="Proteomes" id="UP000254405"/>
    </source>
</evidence>
<keyword evidence="5 7" id="KW-0030">Aminoacyl-tRNA synthetase</keyword>
<evidence type="ECO:0000256" key="4">
    <source>
        <dbReference type="ARBA" id="ARBA00022840"/>
    </source>
</evidence>
<name>A0A376TJJ5_ECOLX</name>
<organism evidence="7 8">
    <name type="scientific">Escherichia coli</name>
    <dbReference type="NCBI Taxonomy" id="562"/>
    <lineage>
        <taxon>Bacteria</taxon>
        <taxon>Pseudomonadati</taxon>
        <taxon>Pseudomonadota</taxon>
        <taxon>Gammaproteobacteria</taxon>
        <taxon>Enterobacterales</taxon>
        <taxon>Enterobacteriaceae</taxon>
        <taxon>Escherichia</taxon>
    </lineage>
</organism>
<dbReference type="InterPro" id="IPR015273">
    <property type="entry name" value="Cys-tRNA-synt_Ia_DALR"/>
</dbReference>
<evidence type="ECO:0000259" key="6">
    <source>
        <dbReference type="SMART" id="SM00840"/>
    </source>
</evidence>
<dbReference type="GO" id="GO:0005737">
    <property type="term" value="C:cytoplasm"/>
    <property type="evidence" value="ECO:0007669"/>
    <property type="project" value="InterPro"/>
</dbReference>
<dbReference type="SUPFAM" id="SSF47323">
    <property type="entry name" value="Anticodon-binding domain of a subclass of class I aminoacyl-tRNA synthetases"/>
    <property type="match status" value="1"/>
</dbReference>
<dbReference type="Gene3D" id="1.20.120.640">
    <property type="entry name" value="Anticodon-binding domain of a subclass of class I aminoacyl-tRNA synthetases"/>
    <property type="match status" value="1"/>
</dbReference>
<evidence type="ECO:0000256" key="5">
    <source>
        <dbReference type="ARBA" id="ARBA00023146"/>
    </source>
</evidence>
<dbReference type="GO" id="GO:0006423">
    <property type="term" value="P:cysteinyl-tRNA aminoacylation"/>
    <property type="evidence" value="ECO:0007669"/>
    <property type="project" value="InterPro"/>
</dbReference>
<dbReference type="SMART" id="SM00840">
    <property type="entry name" value="DALR_2"/>
    <property type="match status" value="1"/>
</dbReference>
<reference evidence="7 8" key="1">
    <citation type="submission" date="2018-06" db="EMBL/GenBank/DDBJ databases">
        <authorList>
            <consortium name="Pathogen Informatics"/>
            <person name="Doyle S."/>
        </authorList>
    </citation>
    <scope>NUCLEOTIDE SEQUENCE [LARGE SCALE GENOMIC DNA]</scope>
    <source>
        <strain evidence="7 8">NCTC8985</strain>
    </source>
</reference>
<evidence type="ECO:0000256" key="1">
    <source>
        <dbReference type="ARBA" id="ARBA00014738"/>
    </source>
</evidence>
<dbReference type="GO" id="GO:0005524">
    <property type="term" value="F:ATP binding"/>
    <property type="evidence" value="ECO:0007669"/>
    <property type="project" value="UniProtKB-KW"/>
</dbReference>
<dbReference type="Proteomes" id="UP000254405">
    <property type="component" value="Unassembled WGS sequence"/>
</dbReference>
<dbReference type="InterPro" id="IPR009080">
    <property type="entry name" value="tRNAsynth_Ia_anticodon-bd"/>
</dbReference>
<gene>
    <name evidence="7" type="primary">cysS_1</name>
    <name evidence="7" type="ORF">NCTC8985_02600</name>
</gene>
<dbReference type="AlphaFoldDB" id="A0A376TJJ5"/>
<keyword evidence="3" id="KW-0547">Nucleotide-binding</keyword>
<accession>A0A376TJJ5</accession>
<evidence type="ECO:0000313" key="7">
    <source>
        <dbReference type="EMBL" id="STI77307.1"/>
    </source>
</evidence>
<sequence>MSGHYRSQLNYSEENLKQARAALERLYTALRGTDKTVAPAGGEAFEARFIEAMDDDFNTPEAYSVLFDMAREVNRLKAEDMAAANAMASHLRKLPLYWACWSKNRKRSCKAARRQTTAKWLRLKR</sequence>
<evidence type="ECO:0000256" key="2">
    <source>
        <dbReference type="ARBA" id="ARBA00022598"/>
    </source>
</evidence>
<dbReference type="GO" id="GO:0004817">
    <property type="term" value="F:cysteine-tRNA ligase activity"/>
    <property type="evidence" value="ECO:0007669"/>
    <property type="project" value="InterPro"/>
</dbReference>
<keyword evidence="2 7" id="KW-0436">Ligase</keyword>
<keyword evidence="4" id="KW-0067">ATP-binding</keyword>
<dbReference type="Pfam" id="PF09190">
    <property type="entry name" value="DALR_2"/>
    <property type="match status" value="1"/>
</dbReference>
<protein>
    <recommendedName>
        <fullName evidence="1">Cysteine--tRNA ligase</fullName>
    </recommendedName>
</protein>